<gene>
    <name evidence="1" type="ORF">AVEN_153464_1</name>
</gene>
<name>A0A4Y2U0I5_ARAVE</name>
<accession>A0A4Y2U0I5</accession>
<proteinExistence type="predicted"/>
<evidence type="ECO:0000313" key="1">
    <source>
        <dbReference type="EMBL" id="GBO06023.1"/>
    </source>
</evidence>
<dbReference type="Proteomes" id="UP000499080">
    <property type="component" value="Unassembled WGS sequence"/>
</dbReference>
<reference evidence="1 2" key="1">
    <citation type="journal article" date="2019" name="Sci. Rep.">
        <title>Orb-weaving spider Araneus ventricosus genome elucidates the spidroin gene catalogue.</title>
        <authorList>
            <person name="Kono N."/>
            <person name="Nakamura H."/>
            <person name="Ohtoshi R."/>
            <person name="Moran D.A.P."/>
            <person name="Shinohara A."/>
            <person name="Yoshida Y."/>
            <person name="Fujiwara M."/>
            <person name="Mori M."/>
            <person name="Tomita M."/>
            <person name="Arakawa K."/>
        </authorList>
    </citation>
    <scope>NUCLEOTIDE SEQUENCE [LARGE SCALE GENOMIC DNA]</scope>
</reference>
<protein>
    <submittedName>
        <fullName evidence="1">Uncharacterized protein</fullName>
    </submittedName>
</protein>
<dbReference type="EMBL" id="BGPR01032471">
    <property type="protein sequence ID" value="GBO06023.1"/>
    <property type="molecule type" value="Genomic_DNA"/>
</dbReference>
<organism evidence="1 2">
    <name type="scientific">Araneus ventricosus</name>
    <name type="common">Orbweaver spider</name>
    <name type="synonym">Epeira ventricosa</name>
    <dbReference type="NCBI Taxonomy" id="182803"/>
    <lineage>
        <taxon>Eukaryota</taxon>
        <taxon>Metazoa</taxon>
        <taxon>Ecdysozoa</taxon>
        <taxon>Arthropoda</taxon>
        <taxon>Chelicerata</taxon>
        <taxon>Arachnida</taxon>
        <taxon>Araneae</taxon>
        <taxon>Araneomorphae</taxon>
        <taxon>Entelegynae</taxon>
        <taxon>Araneoidea</taxon>
        <taxon>Araneidae</taxon>
        <taxon>Araneus</taxon>
    </lineage>
</organism>
<evidence type="ECO:0000313" key="2">
    <source>
        <dbReference type="Proteomes" id="UP000499080"/>
    </source>
</evidence>
<comment type="caution">
    <text evidence="1">The sequence shown here is derived from an EMBL/GenBank/DDBJ whole genome shotgun (WGS) entry which is preliminary data.</text>
</comment>
<keyword evidence="2" id="KW-1185">Reference proteome</keyword>
<dbReference type="AlphaFoldDB" id="A0A4Y2U0I5"/>
<sequence>MLEYNCPSKLTPLTILLEGHPSSFCCSPSWRKARLSARSLLFFISPRCFKISRWQAAHLHGIVVPGTKPTATFHPDREMAPFSRACYHCPQNASLVLRTPEAGNIPKAAPQYPLLCLRVGDADLNYYQFLFGGSFAVK</sequence>